<dbReference type="Pfam" id="PF13515">
    <property type="entry name" value="FUSC_2"/>
    <property type="match status" value="1"/>
</dbReference>
<evidence type="ECO:0000256" key="3">
    <source>
        <dbReference type="ARBA" id="ARBA00022989"/>
    </source>
</evidence>
<keyword evidence="4 6" id="KW-0472">Membrane</keyword>
<feature type="transmembrane region" description="Helical" evidence="6">
    <location>
        <begin position="315"/>
        <end position="338"/>
    </location>
</feature>
<evidence type="ECO:0000259" key="7">
    <source>
        <dbReference type="Pfam" id="PF10334"/>
    </source>
</evidence>
<feature type="compositionally biased region" description="Low complexity" evidence="5">
    <location>
        <begin position="92"/>
        <end position="106"/>
    </location>
</feature>
<feature type="compositionally biased region" description="Polar residues" evidence="5">
    <location>
        <begin position="285"/>
        <end position="298"/>
    </location>
</feature>
<feature type="compositionally biased region" description="Low complexity" evidence="5">
    <location>
        <begin position="746"/>
        <end position="759"/>
    </location>
</feature>
<dbReference type="EMBL" id="RSCE01000001">
    <property type="protein sequence ID" value="RSH88358.1"/>
    <property type="molecule type" value="Genomic_DNA"/>
</dbReference>
<feature type="compositionally biased region" description="Polar residues" evidence="5">
    <location>
        <begin position="195"/>
        <end position="206"/>
    </location>
</feature>
<feature type="region of interest" description="Disordered" evidence="5">
    <location>
        <begin position="170"/>
        <end position="206"/>
    </location>
</feature>
<gene>
    <name evidence="9" type="ORF">EHS24_000896</name>
</gene>
<feature type="transmembrane region" description="Helical" evidence="6">
    <location>
        <begin position="486"/>
        <end position="506"/>
    </location>
</feature>
<dbReference type="STRING" id="105984.A0A427YB86"/>
<dbReference type="Pfam" id="PF10334">
    <property type="entry name" value="BRE4"/>
    <property type="match status" value="1"/>
</dbReference>
<feature type="transmembrane region" description="Helical" evidence="6">
    <location>
        <begin position="964"/>
        <end position="981"/>
    </location>
</feature>
<feature type="compositionally biased region" description="Basic residues" evidence="5">
    <location>
        <begin position="41"/>
        <end position="55"/>
    </location>
</feature>
<dbReference type="RefSeq" id="XP_028480566.1">
    <property type="nucleotide sequence ID" value="XM_028616709.1"/>
</dbReference>
<sequence>MASQIPPPHRGRPLTPPLPRSPPSASDLSEEAFSEADLPRGRSRSRSRTPTRARRSLAASVDAEGFIRKPNNGHGKGRGHYGTFSTAGDGNSVSATASTSFASPSTRRGRPRYSASPSIASSFPTSRMNRRTTSYSNLNASDGASNNPVPPERDYLANWETLADLVVPPSPADVGSSRPRLRMRSPWGRDRIPFDNTSTPTRQRLSTQVEGQVSPAVMLLQSQQSHPQDIPGHHQPESEASFSEVLSTSPGNVGEPIASFGSVAQTMDSSFSAGTAIPPPPHFTPASNGTPLVSSTPMPATAPQKKPDPPARFKLPPYTLSILKCSLAYLIASLFTFVPRLSALLSHETETDVHGRVHAVPAYSSHMVATIVVYFNPAKSKGNMILSTRYCVILALFSTAVSFISFGIIAVFDSYSPSNGSQWDWISEMGDWVVCVACIGGGMATLAWLKLWVGDPAFNTGCSMAAVTLFTVIVKEGGWIKLKEVLFIVFIGVLITNIVCFTIFPVSGTSKLQESMSKSLNSFSTLLDLLGSTFLLETTVVKENRMSLADAVKSHGAAFKALKGSLAEAKHERLVDPRMRGAKLELYEAALGSMARLAQHLAAMRSSTRVQEALLRAARQGRISLDVDVDSAIEKRHFAESVVEELNELPAVTVEDEEDVERSVALFLQLQRLTGDDLDTLVATCDDALDGIEDVLTSDQAKVPAGVDLVATHAAVSATVQNFSRSSSRAIKRVYAGPRRRKGIYASGSSHGSASGSSSDSEDLDDEGPNEVVFLVYFFLFTLEEFARELLFLLDTITTAPKLSAWDQMRAILAPWTHRRKNFLYKQLQQLVPIDPSKLQPPMFPRTQRDERGTLLTPTPQGLSRIGKIYHWVWELGARLSEPDMRYALKTGLAGAILAAPSVLESTRQIFLEYRGEWALIAFFATMSPTLGQTNFLSFFRIVGTLLGGTVAVVACMLFPENAVVLPIFGFLFSMPCFYIITQMPDYAQAGRFILLTYNLTCLYAYNLRDSDKDLAPVTIAIRRCTSVAAGVVWAGFVSRYWWPYTARRELRMGLGDFCLDLSYLYSKLVTTYTRGVEELAPQHAEGTASPSEDTPLLPPSLSPTARHHLVPGVRQFMAMELHLQGQLATLRGLLAHSKNEPRLKGPFPFAFYNEVLLSCERMLDRLHSMRCVTTRHEWDQSIRQAFVLPVNQHQREMAGNVILYFYTLSAGFRLRIPMPPYLPPAEAARERLVDAIRDLDVVKRRSVRGGGRHLLFFAYALAMQEVIAELDYLGGLLQDAFGVISQSTARDFEDLFIGGAEYTDGEVGSSTFDTSYM</sequence>
<feature type="domain" description="Integral membrane bound transporter" evidence="8">
    <location>
        <begin position="913"/>
        <end position="1036"/>
    </location>
</feature>
<dbReference type="OrthoDB" id="68611at2759"/>
<evidence type="ECO:0000313" key="9">
    <source>
        <dbReference type="EMBL" id="RSH88358.1"/>
    </source>
</evidence>
<dbReference type="InterPro" id="IPR052430">
    <property type="entry name" value="IVT-Associated"/>
</dbReference>
<evidence type="ECO:0000256" key="2">
    <source>
        <dbReference type="ARBA" id="ARBA00022692"/>
    </source>
</evidence>
<feature type="transmembrane region" description="Helical" evidence="6">
    <location>
        <begin position="1021"/>
        <end position="1043"/>
    </location>
</feature>
<dbReference type="PANTHER" id="PTHR47804">
    <property type="entry name" value="60S RIBOSOMAL PROTEIN L19"/>
    <property type="match status" value="1"/>
</dbReference>
<evidence type="ECO:0000256" key="5">
    <source>
        <dbReference type="SAM" id="MobiDB-lite"/>
    </source>
</evidence>
<protein>
    <submittedName>
        <fullName evidence="9">Uncharacterized protein</fullName>
    </submittedName>
</protein>
<evidence type="ECO:0000256" key="4">
    <source>
        <dbReference type="ARBA" id="ARBA00023136"/>
    </source>
</evidence>
<feature type="compositionally biased region" description="Pro residues" evidence="5">
    <location>
        <begin position="1"/>
        <end position="22"/>
    </location>
</feature>
<name>A0A427YB86_9TREE</name>
<evidence type="ECO:0000256" key="6">
    <source>
        <dbReference type="SAM" id="Phobius"/>
    </source>
</evidence>
<keyword evidence="3 6" id="KW-1133">Transmembrane helix</keyword>
<feature type="transmembrane region" description="Helical" evidence="6">
    <location>
        <begin position="939"/>
        <end position="958"/>
    </location>
</feature>
<feature type="domain" description="DUF2421" evidence="7">
    <location>
        <begin position="1044"/>
        <end position="1224"/>
    </location>
</feature>
<comment type="caution">
    <text evidence="9">The sequence shown here is derived from an EMBL/GenBank/DDBJ whole genome shotgun (WGS) entry which is preliminary data.</text>
</comment>
<dbReference type="GeneID" id="39585439"/>
<feature type="compositionally biased region" description="Polar residues" evidence="5">
    <location>
        <begin position="115"/>
        <end position="147"/>
    </location>
</feature>
<feature type="transmembrane region" description="Helical" evidence="6">
    <location>
        <begin position="432"/>
        <end position="449"/>
    </location>
</feature>
<feature type="transmembrane region" description="Helical" evidence="6">
    <location>
        <begin position="993"/>
        <end position="1009"/>
    </location>
</feature>
<dbReference type="InterPro" id="IPR018820">
    <property type="entry name" value="BRE4-related_DUF2421"/>
</dbReference>
<evidence type="ECO:0000259" key="8">
    <source>
        <dbReference type="Pfam" id="PF13515"/>
    </source>
</evidence>
<feature type="region of interest" description="Disordered" evidence="5">
    <location>
        <begin position="1"/>
        <end position="150"/>
    </location>
</feature>
<feature type="transmembrane region" description="Helical" evidence="6">
    <location>
        <begin position="390"/>
        <end position="412"/>
    </location>
</feature>
<feature type="region of interest" description="Disordered" evidence="5">
    <location>
        <begin position="271"/>
        <end position="310"/>
    </location>
</feature>
<keyword evidence="2 6" id="KW-0812">Transmembrane</keyword>
<dbReference type="GO" id="GO:0016020">
    <property type="term" value="C:membrane"/>
    <property type="evidence" value="ECO:0007669"/>
    <property type="project" value="UniProtKB-SubCell"/>
</dbReference>
<reference evidence="9 10" key="1">
    <citation type="submission" date="2018-11" db="EMBL/GenBank/DDBJ databases">
        <title>Genome sequence of Apiotrichum porosum DSM 27194.</title>
        <authorList>
            <person name="Aliyu H."/>
            <person name="Gorte O."/>
            <person name="Ochsenreither K."/>
        </authorList>
    </citation>
    <scope>NUCLEOTIDE SEQUENCE [LARGE SCALE GENOMIC DNA]</scope>
    <source>
        <strain evidence="9 10">DSM 27194</strain>
    </source>
</reference>
<feature type="region of interest" description="Disordered" evidence="5">
    <location>
        <begin position="743"/>
        <end position="765"/>
    </location>
</feature>
<dbReference type="InterPro" id="IPR049453">
    <property type="entry name" value="Memb_transporter_dom"/>
</dbReference>
<organism evidence="9 10">
    <name type="scientific">Apiotrichum porosum</name>
    <dbReference type="NCBI Taxonomy" id="105984"/>
    <lineage>
        <taxon>Eukaryota</taxon>
        <taxon>Fungi</taxon>
        <taxon>Dikarya</taxon>
        <taxon>Basidiomycota</taxon>
        <taxon>Agaricomycotina</taxon>
        <taxon>Tremellomycetes</taxon>
        <taxon>Trichosporonales</taxon>
        <taxon>Trichosporonaceae</taxon>
        <taxon>Apiotrichum</taxon>
    </lineage>
</organism>
<accession>A0A427YB86</accession>
<evidence type="ECO:0000256" key="1">
    <source>
        <dbReference type="ARBA" id="ARBA00004141"/>
    </source>
</evidence>
<proteinExistence type="predicted"/>
<evidence type="ECO:0000313" key="10">
    <source>
        <dbReference type="Proteomes" id="UP000279236"/>
    </source>
</evidence>
<dbReference type="PANTHER" id="PTHR47804:SF1">
    <property type="entry name" value="DUF2421 DOMAIN-CONTAINING PROTEIN"/>
    <property type="match status" value="1"/>
</dbReference>
<feature type="transmembrane region" description="Helical" evidence="6">
    <location>
        <begin position="358"/>
        <end position="378"/>
    </location>
</feature>
<feature type="region of interest" description="Disordered" evidence="5">
    <location>
        <begin position="223"/>
        <end position="248"/>
    </location>
</feature>
<dbReference type="Proteomes" id="UP000279236">
    <property type="component" value="Unassembled WGS sequence"/>
</dbReference>
<keyword evidence="10" id="KW-1185">Reference proteome</keyword>
<comment type="subcellular location">
    <subcellularLocation>
        <location evidence="1">Membrane</location>
        <topology evidence="1">Multi-pass membrane protein</topology>
    </subcellularLocation>
</comment>
<feature type="compositionally biased region" description="Polar residues" evidence="5">
    <location>
        <begin position="238"/>
        <end position="248"/>
    </location>
</feature>